<gene>
    <name evidence="8" type="ORF">Gorai_024250</name>
</gene>
<dbReference type="Pfam" id="PF00929">
    <property type="entry name" value="RNase_T"/>
    <property type="match status" value="1"/>
</dbReference>
<name>A0A7J8NYY2_GOSRA</name>
<evidence type="ECO:0000256" key="3">
    <source>
        <dbReference type="ARBA" id="ARBA00022722"/>
    </source>
</evidence>
<comment type="similarity">
    <text evidence="2">Belongs to the REXO1/REXO3 family.</text>
</comment>
<dbReference type="EMBL" id="JABEZZ010000003">
    <property type="protein sequence ID" value="MBA0582098.1"/>
    <property type="molecule type" value="Genomic_DNA"/>
</dbReference>
<dbReference type="InterPro" id="IPR036397">
    <property type="entry name" value="RNaseH_sf"/>
</dbReference>
<dbReference type="SMART" id="SM00479">
    <property type="entry name" value="EXOIII"/>
    <property type="match status" value="1"/>
</dbReference>
<evidence type="ECO:0000256" key="2">
    <source>
        <dbReference type="ARBA" id="ARBA00006357"/>
    </source>
</evidence>
<feature type="coiled-coil region" evidence="6">
    <location>
        <begin position="244"/>
        <end position="278"/>
    </location>
</feature>
<keyword evidence="3" id="KW-0540">Nuclease</keyword>
<sequence length="297" mass="33414">VKINELIKPNKAVADYRTEITGVAAGDLDGVTCSVADIQKSLKKLLSNGTILVGHGLHNDLQVLKIDHARVIDTSYIFKYLDAPIYRKPSLNNLCKSVLGYEVRKPGAAHNCLDDACAAMKLVLAKLERGEITLVPDVSQPEREKLLLHRIPVYVHREEISKVIPGAVAIEVKVDYTLPDSHGLPQKLVSFQFGDGSTASLYIRKMAQEDSHREVLSNKRAFEGEETSIESKKLKTDEKITKKVMEDNSQLDDHLKEIERLKQELQEKDAKIVLQDKMISNLLKKVEEMKKVLNKRK</sequence>
<reference evidence="8 9" key="1">
    <citation type="journal article" date="2019" name="Genome Biol. Evol.">
        <title>Insights into the evolution of the New World diploid cottons (Gossypium, subgenus Houzingenia) based on genome sequencing.</title>
        <authorList>
            <person name="Grover C.E."/>
            <person name="Arick M.A. 2nd"/>
            <person name="Thrash A."/>
            <person name="Conover J.L."/>
            <person name="Sanders W.S."/>
            <person name="Peterson D.G."/>
            <person name="Frelichowski J.E."/>
            <person name="Scheffler J.A."/>
            <person name="Scheffler B.E."/>
            <person name="Wendel J.F."/>
        </authorList>
    </citation>
    <scope>NUCLEOTIDE SEQUENCE [LARGE SCALE GENOMIC DNA]</scope>
    <source>
        <strain evidence="8">8</strain>
        <tissue evidence="8">Leaf</tissue>
    </source>
</reference>
<keyword evidence="4" id="KW-0378">Hydrolase</keyword>
<evidence type="ECO:0000256" key="4">
    <source>
        <dbReference type="ARBA" id="ARBA00022801"/>
    </source>
</evidence>
<dbReference type="PANTHER" id="PTHR12801">
    <property type="entry name" value="RNA EXONUCLEASE REXO1 / RECO3 FAMILY MEMBER-RELATED"/>
    <property type="match status" value="1"/>
</dbReference>
<dbReference type="InterPro" id="IPR012337">
    <property type="entry name" value="RNaseH-like_sf"/>
</dbReference>
<evidence type="ECO:0000313" key="9">
    <source>
        <dbReference type="Proteomes" id="UP000593578"/>
    </source>
</evidence>
<dbReference type="AlphaFoldDB" id="A0A7J8NYY2"/>
<comment type="caution">
    <text evidence="8">The sequence shown here is derived from an EMBL/GenBank/DDBJ whole genome shotgun (WGS) entry which is preliminary data.</text>
</comment>
<dbReference type="InterPro" id="IPR013520">
    <property type="entry name" value="Ribonucl_H"/>
</dbReference>
<evidence type="ECO:0000256" key="6">
    <source>
        <dbReference type="SAM" id="Coils"/>
    </source>
</evidence>
<dbReference type="GO" id="GO:0003676">
    <property type="term" value="F:nucleic acid binding"/>
    <property type="evidence" value="ECO:0007669"/>
    <property type="project" value="InterPro"/>
</dbReference>
<evidence type="ECO:0000256" key="1">
    <source>
        <dbReference type="ARBA" id="ARBA00004123"/>
    </source>
</evidence>
<dbReference type="GO" id="GO:0005634">
    <property type="term" value="C:nucleus"/>
    <property type="evidence" value="ECO:0007669"/>
    <property type="project" value="UniProtKB-SubCell"/>
</dbReference>
<protein>
    <recommendedName>
        <fullName evidence="7">Exonuclease domain-containing protein</fullName>
    </recommendedName>
</protein>
<comment type="subcellular location">
    <subcellularLocation>
        <location evidence="1">Nucleus</location>
    </subcellularLocation>
</comment>
<dbReference type="SUPFAM" id="SSF53098">
    <property type="entry name" value="Ribonuclease H-like"/>
    <property type="match status" value="1"/>
</dbReference>
<evidence type="ECO:0000256" key="5">
    <source>
        <dbReference type="ARBA" id="ARBA00023242"/>
    </source>
</evidence>
<proteinExistence type="inferred from homology"/>
<feature type="non-terminal residue" evidence="8">
    <location>
        <position position="297"/>
    </location>
</feature>
<dbReference type="Gene3D" id="3.30.420.10">
    <property type="entry name" value="Ribonuclease H-like superfamily/Ribonuclease H"/>
    <property type="match status" value="1"/>
</dbReference>
<feature type="domain" description="Exonuclease" evidence="7">
    <location>
        <begin position="1"/>
        <end position="132"/>
    </location>
</feature>
<accession>A0A7J8NYY2</accession>
<dbReference type="InterPro" id="IPR047021">
    <property type="entry name" value="REXO1/3/4-like"/>
</dbReference>
<keyword evidence="5" id="KW-0539">Nucleus</keyword>
<keyword evidence="6" id="KW-0175">Coiled coil</keyword>
<evidence type="ECO:0000259" key="7">
    <source>
        <dbReference type="SMART" id="SM00479"/>
    </source>
</evidence>
<organism evidence="8 9">
    <name type="scientific">Gossypium raimondii</name>
    <name type="common">Peruvian cotton</name>
    <name type="synonym">Gossypium klotzschianum subsp. raimondii</name>
    <dbReference type="NCBI Taxonomy" id="29730"/>
    <lineage>
        <taxon>Eukaryota</taxon>
        <taxon>Viridiplantae</taxon>
        <taxon>Streptophyta</taxon>
        <taxon>Embryophyta</taxon>
        <taxon>Tracheophyta</taxon>
        <taxon>Spermatophyta</taxon>
        <taxon>Magnoliopsida</taxon>
        <taxon>eudicotyledons</taxon>
        <taxon>Gunneridae</taxon>
        <taxon>Pentapetalae</taxon>
        <taxon>rosids</taxon>
        <taxon>malvids</taxon>
        <taxon>Malvales</taxon>
        <taxon>Malvaceae</taxon>
        <taxon>Malvoideae</taxon>
        <taxon>Gossypium</taxon>
    </lineage>
</organism>
<dbReference type="PANTHER" id="PTHR12801:SF115">
    <property type="entry name" value="FI18136P1-RELATED"/>
    <property type="match status" value="1"/>
</dbReference>
<dbReference type="GO" id="GO:0004527">
    <property type="term" value="F:exonuclease activity"/>
    <property type="evidence" value="ECO:0007669"/>
    <property type="project" value="InterPro"/>
</dbReference>
<evidence type="ECO:0000313" key="8">
    <source>
        <dbReference type="EMBL" id="MBA0582098.1"/>
    </source>
</evidence>
<dbReference type="Proteomes" id="UP000593578">
    <property type="component" value="Unassembled WGS sequence"/>
</dbReference>